<dbReference type="Proteomes" id="UP000596902">
    <property type="component" value="Unassembled WGS sequence"/>
</dbReference>
<organism evidence="1 2">
    <name type="scientific">Alternaria burnsii</name>
    <dbReference type="NCBI Taxonomy" id="1187904"/>
    <lineage>
        <taxon>Eukaryota</taxon>
        <taxon>Fungi</taxon>
        <taxon>Dikarya</taxon>
        <taxon>Ascomycota</taxon>
        <taxon>Pezizomycotina</taxon>
        <taxon>Dothideomycetes</taxon>
        <taxon>Pleosporomycetidae</taxon>
        <taxon>Pleosporales</taxon>
        <taxon>Pleosporineae</taxon>
        <taxon>Pleosporaceae</taxon>
        <taxon>Alternaria</taxon>
        <taxon>Alternaria sect. Alternaria</taxon>
    </lineage>
</organism>
<sequence>MYLYAPSNGLNLSSFTESDAAFRRAFDGGLAFVSAPQRLTANISLGMKLSSTRTFFTSCVVNLTEDGWDC</sequence>
<proteinExistence type="predicted"/>
<reference evidence="1" key="2">
    <citation type="submission" date="2020-08" db="EMBL/GenBank/DDBJ databases">
        <title>Draft Genome Sequence of Cumin Blight Pathogen Alternaria burnsii.</title>
        <authorList>
            <person name="Feng Z."/>
        </authorList>
    </citation>
    <scope>NUCLEOTIDE SEQUENCE</scope>
    <source>
        <strain evidence="1">CBS107.38</strain>
    </source>
</reference>
<name>A0A8H7ECA4_9PLEO</name>
<dbReference type="EMBL" id="JAAABM010000016">
    <property type="protein sequence ID" value="KAF7672331.1"/>
    <property type="molecule type" value="Genomic_DNA"/>
</dbReference>
<keyword evidence="2" id="KW-1185">Reference proteome</keyword>
<gene>
    <name evidence="1" type="ORF">GT037_009362</name>
</gene>
<dbReference type="GeneID" id="62207587"/>
<dbReference type="AlphaFoldDB" id="A0A8H7ECA4"/>
<evidence type="ECO:0000313" key="1">
    <source>
        <dbReference type="EMBL" id="KAF7672331.1"/>
    </source>
</evidence>
<comment type="caution">
    <text evidence="1">The sequence shown here is derived from an EMBL/GenBank/DDBJ whole genome shotgun (WGS) entry which is preliminary data.</text>
</comment>
<reference evidence="1" key="1">
    <citation type="submission" date="2020-01" db="EMBL/GenBank/DDBJ databases">
        <authorList>
            <person name="Feng Z.H.Z."/>
        </authorList>
    </citation>
    <scope>NUCLEOTIDE SEQUENCE</scope>
    <source>
        <strain evidence="1">CBS107.38</strain>
    </source>
</reference>
<evidence type="ECO:0000313" key="2">
    <source>
        <dbReference type="Proteomes" id="UP000596902"/>
    </source>
</evidence>
<dbReference type="RefSeq" id="XP_038782684.1">
    <property type="nucleotide sequence ID" value="XM_038934409.1"/>
</dbReference>
<protein>
    <submittedName>
        <fullName evidence="1">Uncharacterized protein</fullName>
    </submittedName>
</protein>
<accession>A0A8H7ECA4</accession>